<organism evidence="4 5">
    <name type="scientific">Hypsizygus marmoreus</name>
    <name type="common">White beech mushroom</name>
    <name type="synonym">Agaricus marmoreus</name>
    <dbReference type="NCBI Taxonomy" id="39966"/>
    <lineage>
        <taxon>Eukaryota</taxon>
        <taxon>Fungi</taxon>
        <taxon>Dikarya</taxon>
        <taxon>Basidiomycota</taxon>
        <taxon>Agaricomycotina</taxon>
        <taxon>Agaricomycetes</taxon>
        <taxon>Agaricomycetidae</taxon>
        <taxon>Agaricales</taxon>
        <taxon>Tricholomatineae</taxon>
        <taxon>Lyophyllaceae</taxon>
        <taxon>Hypsizygus</taxon>
    </lineage>
</organism>
<keyword evidence="2" id="KW-1133">Transmembrane helix</keyword>
<feature type="transmembrane region" description="Helical" evidence="2">
    <location>
        <begin position="206"/>
        <end position="230"/>
    </location>
</feature>
<evidence type="ECO:0000259" key="3">
    <source>
        <dbReference type="Pfam" id="PF20152"/>
    </source>
</evidence>
<evidence type="ECO:0000313" key="4">
    <source>
        <dbReference type="EMBL" id="RDB22604.1"/>
    </source>
</evidence>
<dbReference type="PANTHER" id="PTHR40465">
    <property type="entry name" value="CHROMOSOME 1, WHOLE GENOME SHOTGUN SEQUENCE"/>
    <property type="match status" value="1"/>
</dbReference>
<dbReference type="EMBL" id="LUEZ02000049">
    <property type="protein sequence ID" value="RDB22604.1"/>
    <property type="molecule type" value="Genomic_DNA"/>
</dbReference>
<keyword evidence="5" id="KW-1185">Reference proteome</keyword>
<keyword evidence="2" id="KW-0812">Transmembrane</keyword>
<accession>A0A369JTB6</accession>
<evidence type="ECO:0000256" key="2">
    <source>
        <dbReference type="SAM" id="Phobius"/>
    </source>
</evidence>
<feature type="transmembrane region" description="Helical" evidence="2">
    <location>
        <begin position="16"/>
        <end position="39"/>
    </location>
</feature>
<dbReference type="Pfam" id="PF20152">
    <property type="entry name" value="DUF6534"/>
    <property type="match status" value="1"/>
</dbReference>
<feature type="transmembrane region" description="Helical" evidence="2">
    <location>
        <begin position="171"/>
        <end position="194"/>
    </location>
</feature>
<sequence length="375" mass="41721">MDNKLTGEPVVEIPGAILLSGFLQSFFLGILVTQGLKYWYDYRDDSRQKRVFVASVILLAILQTALEDYKAWRTTILQKCWSTSNIQWSDLFLNGLLSSLCEGFFVRRCWKMRNKSPWVLFPLSILLATLIAANLYLAIAMAVAFHSLGSGATNDTLNASRNILTSTVVAFSYWIFGSLTLDVSLASLLVLSLWRSKTGLIELDQIVMRIIFITLESASLPSTCMLIAAGLYHASPHLKDHLVLFFVLLTGKLYAIGMLRTLNSRVKLRERMKSHDLGRTSLGDWQWAHATSAERMPGCHDSIPEPPKSFNVSEPIRSSFGSTSYLVPSNMIAPHDTSRRRSSAGSIHDGERSDVGYTSSTEMEKPVSCGPECLP</sequence>
<dbReference type="PANTHER" id="PTHR40465:SF1">
    <property type="entry name" value="DUF6534 DOMAIN-CONTAINING PROTEIN"/>
    <property type="match status" value="1"/>
</dbReference>
<gene>
    <name evidence="4" type="ORF">Hypma_010095</name>
</gene>
<feature type="transmembrane region" description="Helical" evidence="2">
    <location>
        <begin position="242"/>
        <end position="262"/>
    </location>
</feature>
<evidence type="ECO:0000256" key="1">
    <source>
        <dbReference type="SAM" id="MobiDB-lite"/>
    </source>
</evidence>
<proteinExistence type="predicted"/>
<evidence type="ECO:0000313" key="5">
    <source>
        <dbReference type="Proteomes" id="UP000076154"/>
    </source>
</evidence>
<reference evidence="4" key="1">
    <citation type="submission" date="2018-04" db="EMBL/GenBank/DDBJ databases">
        <title>Whole genome sequencing of Hypsizygus marmoreus.</title>
        <authorList>
            <person name="Choi I.-G."/>
            <person name="Min B."/>
            <person name="Kim J.-G."/>
            <person name="Kim S."/>
            <person name="Oh Y.-L."/>
            <person name="Kong W.-S."/>
            <person name="Park H."/>
            <person name="Jeong J."/>
            <person name="Song E.-S."/>
        </authorList>
    </citation>
    <scope>NUCLEOTIDE SEQUENCE [LARGE SCALE GENOMIC DNA]</scope>
    <source>
        <strain evidence="4">51987-8</strain>
    </source>
</reference>
<dbReference type="OrthoDB" id="3251949at2759"/>
<feature type="domain" description="DUF6534" evidence="3">
    <location>
        <begin position="178"/>
        <end position="266"/>
    </location>
</feature>
<name>A0A369JTB6_HYPMA</name>
<dbReference type="InterPro" id="IPR045339">
    <property type="entry name" value="DUF6534"/>
</dbReference>
<dbReference type="Proteomes" id="UP000076154">
    <property type="component" value="Unassembled WGS sequence"/>
</dbReference>
<keyword evidence="2" id="KW-0472">Membrane</keyword>
<protein>
    <recommendedName>
        <fullName evidence="3">DUF6534 domain-containing protein</fullName>
    </recommendedName>
</protein>
<feature type="region of interest" description="Disordered" evidence="1">
    <location>
        <begin position="331"/>
        <end position="375"/>
    </location>
</feature>
<comment type="caution">
    <text evidence="4">The sequence shown here is derived from an EMBL/GenBank/DDBJ whole genome shotgun (WGS) entry which is preliminary data.</text>
</comment>
<dbReference type="InParanoid" id="A0A369JTB6"/>
<dbReference type="AlphaFoldDB" id="A0A369JTB6"/>
<dbReference type="STRING" id="39966.A0A369JTB6"/>
<feature type="transmembrane region" description="Helical" evidence="2">
    <location>
        <begin position="118"/>
        <end position="145"/>
    </location>
</feature>